<gene>
    <name evidence="1" type="ORF">ACFFN0_13865</name>
</gene>
<proteinExistence type="predicted"/>
<accession>A0ABV5V5N6</accession>
<dbReference type="PANTHER" id="PTHR12697:SF5">
    <property type="entry name" value="DEOXYHYPUSINE HYDROXYLASE"/>
    <property type="match status" value="1"/>
</dbReference>
<dbReference type="SUPFAM" id="SSF48371">
    <property type="entry name" value="ARM repeat"/>
    <property type="match status" value="2"/>
</dbReference>
<dbReference type="InterPro" id="IPR004155">
    <property type="entry name" value="PBS_lyase_HEAT"/>
</dbReference>
<dbReference type="EMBL" id="JBHMAX010000024">
    <property type="protein sequence ID" value="MFB9733132.1"/>
    <property type="molecule type" value="Genomic_DNA"/>
</dbReference>
<dbReference type="Proteomes" id="UP001589613">
    <property type="component" value="Unassembled WGS sequence"/>
</dbReference>
<dbReference type="RefSeq" id="WP_238330351.1">
    <property type="nucleotide sequence ID" value="NZ_JBHMAX010000024.1"/>
</dbReference>
<organism evidence="1 2">
    <name type="scientific">Ornithinimicrobium kibberense</name>
    <dbReference type="NCBI Taxonomy" id="282060"/>
    <lineage>
        <taxon>Bacteria</taxon>
        <taxon>Bacillati</taxon>
        <taxon>Actinomycetota</taxon>
        <taxon>Actinomycetes</taxon>
        <taxon>Micrococcales</taxon>
        <taxon>Ornithinimicrobiaceae</taxon>
        <taxon>Ornithinimicrobium</taxon>
    </lineage>
</organism>
<evidence type="ECO:0000313" key="2">
    <source>
        <dbReference type="Proteomes" id="UP001589613"/>
    </source>
</evidence>
<reference evidence="1 2" key="1">
    <citation type="submission" date="2024-09" db="EMBL/GenBank/DDBJ databases">
        <authorList>
            <person name="Sun Q."/>
            <person name="Mori K."/>
        </authorList>
    </citation>
    <scope>NUCLEOTIDE SEQUENCE [LARGE SCALE GENOMIC DNA]</scope>
    <source>
        <strain evidence="1 2">JCM 12763</strain>
    </source>
</reference>
<dbReference type="SMART" id="SM00567">
    <property type="entry name" value="EZ_HEAT"/>
    <property type="match status" value="6"/>
</dbReference>
<keyword evidence="2" id="KW-1185">Reference proteome</keyword>
<dbReference type="PANTHER" id="PTHR12697">
    <property type="entry name" value="PBS LYASE HEAT-LIKE PROTEIN"/>
    <property type="match status" value="1"/>
</dbReference>
<dbReference type="InterPro" id="IPR011989">
    <property type="entry name" value="ARM-like"/>
</dbReference>
<dbReference type="Gene3D" id="1.25.10.10">
    <property type="entry name" value="Leucine-rich Repeat Variant"/>
    <property type="match status" value="2"/>
</dbReference>
<evidence type="ECO:0000313" key="1">
    <source>
        <dbReference type="EMBL" id="MFB9733132.1"/>
    </source>
</evidence>
<protein>
    <submittedName>
        <fullName evidence="1">HEAT repeat domain-containing protein</fullName>
    </submittedName>
</protein>
<dbReference type="InterPro" id="IPR016024">
    <property type="entry name" value="ARM-type_fold"/>
</dbReference>
<comment type="caution">
    <text evidence="1">The sequence shown here is derived from an EMBL/GenBank/DDBJ whole genome shotgun (WGS) entry which is preliminary data.</text>
</comment>
<sequence length="255" mass="27676">MEDRTDDLRRALRAALHEDPNVRQEAALRLGTLAGPDTAGELVALLVSEPDLGVRETLTWAVVRQADAALPHLLAALEGEEPSRVQVLHALSKIQDPTAVARILPLADDPDPAVAAKAWWALGRTGVPEAVPALMAHLGDPDEARRHELTRALEQLGAPAVDALADRLRVGDPVERRHAAEVLMVVGDPDARPAVDALVHAVERDDKDVALVAVEALARLEMPEVDEALRRLRGSSDRWLAIIADWLLSDRAERK</sequence>
<dbReference type="Pfam" id="PF13646">
    <property type="entry name" value="HEAT_2"/>
    <property type="match status" value="2"/>
</dbReference>
<name>A0ABV5V5N6_9MICO</name>